<dbReference type="Pfam" id="PF01810">
    <property type="entry name" value="LysE"/>
    <property type="match status" value="1"/>
</dbReference>
<evidence type="ECO:0000256" key="4">
    <source>
        <dbReference type="ARBA" id="ARBA00022989"/>
    </source>
</evidence>
<dbReference type="RefSeq" id="WP_097175356.1">
    <property type="nucleotide sequence ID" value="NZ_OBML01000007.1"/>
</dbReference>
<gene>
    <name evidence="7" type="ORF">SAMN05421512_107168</name>
</gene>
<feature type="transmembrane region" description="Helical" evidence="6">
    <location>
        <begin position="154"/>
        <end position="178"/>
    </location>
</feature>
<keyword evidence="4 6" id="KW-1133">Transmembrane helix</keyword>
<dbReference type="OrthoDB" id="9804822at2"/>
<evidence type="ECO:0000313" key="8">
    <source>
        <dbReference type="Proteomes" id="UP000219331"/>
    </source>
</evidence>
<dbReference type="AlphaFoldDB" id="A0A285SZ70"/>
<evidence type="ECO:0000313" key="7">
    <source>
        <dbReference type="EMBL" id="SOC13442.1"/>
    </source>
</evidence>
<feature type="transmembrane region" description="Helical" evidence="6">
    <location>
        <begin position="190"/>
        <end position="212"/>
    </location>
</feature>
<keyword evidence="8" id="KW-1185">Reference proteome</keyword>
<evidence type="ECO:0000256" key="1">
    <source>
        <dbReference type="ARBA" id="ARBA00004651"/>
    </source>
</evidence>
<feature type="transmembrane region" description="Helical" evidence="6">
    <location>
        <begin position="41"/>
        <end position="68"/>
    </location>
</feature>
<comment type="subcellular location">
    <subcellularLocation>
        <location evidence="1">Cell membrane</location>
        <topology evidence="1">Multi-pass membrane protein</topology>
    </subcellularLocation>
</comment>
<evidence type="ECO:0000256" key="6">
    <source>
        <dbReference type="SAM" id="Phobius"/>
    </source>
</evidence>
<dbReference type="InterPro" id="IPR001123">
    <property type="entry name" value="LeuE-type"/>
</dbReference>
<sequence>MDPLSAVLAFSVAAALLTLTPGLDTALVLRTAAVEGPRRAMLAGAGVSTGVLAWGLMAALGLGAVLAVSETAYTLLRIAGALYLLWLGFGMLRAALSTERAQQVAAAANAKGKGTTSGRGWFWRGLLTNLLNPKVGVFYVSFLPQFTAEGVPVVAFSVGLAAIHATMGTAWFALLTLATRPVAGLLRRPAVTRTLDGLTGAVLIGFGLRLALERRD</sequence>
<name>A0A285SZ70_9HYPH</name>
<dbReference type="GO" id="GO:0005886">
    <property type="term" value="C:plasma membrane"/>
    <property type="evidence" value="ECO:0007669"/>
    <property type="project" value="UniProtKB-SubCell"/>
</dbReference>
<dbReference type="EMBL" id="OBML01000007">
    <property type="protein sequence ID" value="SOC13442.1"/>
    <property type="molecule type" value="Genomic_DNA"/>
</dbReference>
<reference evidence="7 8" key="1">
    <citation type="submission" date="2017-08" db="EMBL/GenBank/DDBJ databases">
        <authorList>
            <person name="de Groot N.N."/>
        </authorList>
    </citation>
    <scope>NUCLEOTIDE SEQUENCE [LARGE SCALE GENOMIC DNA]</scope>
    <source>
        <strain evidence="7 8">USBA 352</strain>
    </source>
</reference>
<proteinExistence type="predicted"/>
<evidence type="ECO:0000256" key="2">
    <source>
        <dbReference type="ARBA" id="ARBA00022475"/>
    </source>
</evidence>
<protein>
    <submittedName>
        <fullName evidence="7">Threonine/homoserine/homoserine lactone efflux protein</fullName>
    </submittedName>
</protein>
<accession>A0A285SZ70</accession>
<dbReference type="GO" id="GO:0015171">
    <property type="term" value="F:amino acid transmembrane transporter activity"/>
    <property type="evidence" value="ECO:0007669"/>
    <property type="project" value="TreeGrafter"/>
</dbReference>
<keyword evidence="3 6" id="KW-0812">Transmembrane</keyword>
<evidence type="ECO:0000256" key="3">
    <source>
        <dbReference type="ARBA" id="ARBA00022692"/>
    </source>
</evidence>
<feature type="transmembrane region" description="Helical" evidence="6">
    <location>
        <begin position="74"/>
        <end position="92"/>
    </location>
</feature>
<organism evidence="7 8">
    <name type="scientific">Stappia indica</name>
    <dbReference type="NCBI Taxonomy" id="538381"/>
    <lineage>
        <taxon>Bacteria</taxon>
        <taxon>Pseudomonadati</taxon>
        <taxon>Pseudomonadota</taxon>
        <taxon>Alphaproteobacteria</taxon>
        <taxon>Hyphomicrobiales</taxon>
        <taxon>Stappiaceae</taxon>
        <taxon>Stappia</taxon>
    </lineage>
</organism>
<dbReference type="STRING" id="538381.GCA_001696535_03709"/>
<evidence type="ECO:0000256" key="5">
    <source>
        <dbReference type="ARBA" id="ARBA00023136"/>
    </source>
</evidence>
<dbReference type="Proteomes" id="UP000219331">
    <property type="component" value="Unassembled WGS sequence"/>
</dbReference>
<keyword evidence="5 6" id="KW-0472">Membrane</keyword>
<feature type="transmembrane region" description="Helical" evidence="6">
    <location>
        <begin position="121"/>
        <end position="142"/>
    </location>
</feature>
<dbReference type="PANTHER" id="PTHR30086:SF20">
    <property type="entry name" value="ARGININE EXPORTER PROTEIN ARGO-RELATED"/>
    <property type="match status" value="1"/>
</dbReference>
<keyword evidence="2" id="KW-1003">Cell membrane</keyword>
<dbReference type="PIRSF" id="PIRSF006324">
    <property type="entry name" value="LeuE"/>
    <property type="match status" value="1"/>
</dbReference>
<feature type="transmembrane region" description="Helical" evidence="6">
    <location>
        <begin position="6"/>
        <end position="29"/>
    </location>
</feature>
<dbReference type="PANTHER" id="PTHR30086">
    <property type="entry name" value="ARGININE EXPORTER PROTEIN ARGO"/>
    <property type="match status" value="1"/>
</dbReference>